<reference evidence="2" key="1">
    <citation type="submission" date="2021-03" db="EMBL/GenBank/DDBJ databases">
        <title>Pengzhenrongella sicca gen. nov., sp. nov., a new member of suborder Micrococcineae isolated from High-Arctic tundra soil.</title>
        <authorList>
            <person name="Peng F."/>
        </authorList>
    </citation>
    <scope>NUCLEOTIDE SEQUENCE</scope>
    <source>
        <strain evidence="2">LRZ-2</strain>
    </source>
</reference>
<dbReference type="Proteomes" id="UP000663937">
    <property type="component" value="Chromosome"/>
</dbReference>
<dbReference type="GO" id="GO:0004066">
    <property type="term" value="F:asparagine synthase (glutamine-hydrolyzing) activity"/>
    <property type="evidence" value="ECO:0007669"/>
    <property type="project" value="InterPro"/>
</dbReference>
<evidence type="ECO:0000259" key="1">
    <source>
        <dbReference type="Pfam" id="PF00733"/>
    </source>
</evidence>
<proteinExistence type="predicted"/>
<dbReference type="EMBL" id="CP071868">
    <property type="protein sequence ID" value="QTE29421.1"/>
    <property type="molecule type" value="Genomic_DNA"/>
</dbReference>
<dbReference type="KEGG" id="psic:J4E96_19520"/>
<dbReference type="Gene3D" id="3.40.50.620">
    <property type="entry name" value="HUPs"/>
    <property type="match status" value="1"/>
</dbReference>
<organism evidence="2 3">
    <name type="scientific">Pengzhenrongella sicca</name>
    <dbReference type="NCBI Taxonomy" id="2819238"/>
    <lineage>
        <taxon>Bacteria</taxon>
        <taxon>Bacillati</taxon>
        <taxon>Actinomycetota</taxon>
        <taxon>Actinomycetes</taxon>
        <taxon>Micrococcales</taxon>
        <taxon>Pengzhenrongella</taxon>
    </lineage>
</organism>
<gene>
    <name evidence="2" type="ORF">J4E96_19520</name>
</gene>
<dbReference type="Pfam" id="PF00733">
    <property type="entry name" value="Asn_synthase"/>
    <property type="match status" value="1"/>
</dbReference>
<dbReference type="InterPro" id="IPR014729">
    <property type="entry name" value="Rossmann-like_a/b/a_fold"/>
</dbReference>
<protein>
    <recommendedName>
        <fullName evidence="1">Asparagine synthetase domain-containing protein</fullName>
    </recommendedName>
</protein>
<name>A0A8A4ZDC5_9MICO</name>
<dbReference type="AlphaFoldDB" id="A0A8A4ZDC5"/>
<dbReference type="InterPro" id="IPR001962">
    <property type="entry name" value="Asn_synthase"/>
</dbReference>
<accession>A0A8A4ZDC5</accession>
<keyword evidence="3" id="KW-1185">Reference proteome</keyword>
<sequence length="348" mass="38201">MPDGLLEPQSPLAALELAVLPALRRAPCLVSFSGGLDSSFVLAVATRVARREGLELPVPCTWRFPDAPEAFESPSQETVVTALGLPDWVRLDATDELDLLGPVAQRVLRAHGVVYPANAHLHLPLLERATGGSLLTGAGGDQVLMGWPTRPGRSLRRVLTEDVVPVGVRSWVSVRRGSAPFPWLHPHAARRVLGAYLNERRVQPQRFDRRVAWHAARRAMVMTLSSLDAIAADVDVELRHPILDPGFVQSLAHAFGATGPRRPQLLEAIAASQIAPEVFAARPKARFNEVFFREPTRQFVQSGDFTGVDDRYVDVQALRRVWSSWPIPAVTALLAQQLWLTAQGRHAS</sequence>
<feature type="domain" description="Asparagine synthetase" evidence="1">
    <location>
        <begin position="25"/>
        <end position="326"/>
    </location>
</feature>
<dbReference type="GO" id="GO:0006529">
    <property type="term" value="P:asparagine biosynthetic process"/>
    <property type="evidence" value="ECO:0007669"/>
    <property type="project" value="InterPro"/>
</dbReference>
<evidence type="ECO:0000313" key="3">
    <source>
        <dbReference type="Proteomes" id="UP000663937"/>
    </source>
</evidence>
<evidence type="ECO:0000313" key="2">
    <source>
        <dbReference type="EMBL" id="QTE29421.1"/>
    </source>
</evidence>
<dbReference type="RefSeq" id="WP_227423700.1">
    <property type="nucleotide sequence ID" value="NZ_CP071868.1"/>
</dbReference>
<dbReference type="SUPFAM" id="SSF52402">
    <property type="entry name" value="Adenine nucleotide alpha hydrolases-like"/>
    <property type="match status" value="1"/>
</dbReference>